<feature type="compositionally biased region" description="Polar residues" evidence="4">
    <location>
        <begin position="123"/>
        <end position="136"/>
    </location>
</feature>
<feature type="region of interest" description="Disordered" evidence="4">
    <location>
        <begin position="352"/>
        <end position="415"/>
    </location>
</feature>
<name>A0A8B8A911_CRAVI</name>
<organism evidence="6 7">
    <name type="scientific">Crassostrea virginica</name>
    <name type="common">Eastern oyster</name>
    <dbReference type="NCBI Taxonomy" id="6565"/>
    <lineage>
        <taxon>Eukaryota</taxon>
        <taxon>Metazoa</taxon>
        <taxon>Spiralia</taxon>
        <taxon>Lophotrochozoa</taxon>
        <taxon>Mollusca</taxon>
        <taxon>Bivalvia</taxon>
        <taxon>Autobranchia</taxon>
        <taxon>Pteriomorphia</taxon>
        <taxon>Ostreida</taxon>
        <taxon>Ostreoidea</taxon>
        <taxon>Ostreidae</taxon>
        <taxon>Crassostrea</taxon>
    </lineage>
</organism>
<dbReference type="SUPFAM" id="SSF57903">
    <property type="entry name" value="FYVE/PHD zinc finger"/>
    <property type="match status" value="1"/>
</dbReference>
<evidence type="ECO:0000256" key="3">
    <source>
        <dbReference type="ARBA" id="ARBA00022833"/>
    </source>
</evidence>
<reference evidence="7" key="1">
    <citation type="submission" date="2025-08" db="UniProtKB">
        <authorList>
            <consortium name="RefSeq"/>
        </authorList>
    </citation>
    <scope>IDENTIFICATION</scope>
    <source>
        <tissue evidence="7">Whole sample</tissue>
    </source>
</reference>
<dbReference type="Proteomes" id="UP000694844">
    <property type="component" value="Chromosome 6"/>
</dbReference>
<keyword evidence="6" id="KW-1185">Reference proteome</keyword>
<feature type="domain" description="Zinc finger PHD-type" evidence="5">
    <location>
        <begin position="742"/>
        <end position="792"/>
    </location>
</feature>
<dbReference type="GeneID" id="111100252"/>
<dbReference type="AlphaFoldDB" id="A0A8B8A911"/>
<evidence type="ECO:0000313" key="6">
    <source>
        <dbReference type="Proteomes" id="UP000694844"/>
    </source>
</evidence>
<evidence type="ECO:0000256" key="2">
    <source>
        <dbReference type="ARBA" id="ARBA00022771"/>
    </source>
</evidence>
<dbReference type="SMART" id="SM00249">
    <property type="entry name" value="PHD"/>
    <property type="match status" value="1"/>
</dbReference>
<gene>
    <name evidence="7" type="primary">LOC111100252</name>
</gene>
<sequence length="1033" mass="118141">MESNNCMSCGKSFSSLKHLGNRKSLSSKLIRIDRTVKDVLEKDLGVKFTPDQKKKRFLCPQCSWTISSFAKSQEDSAKALKKIKETAHGPTYLAKKLRSPMMTPRKIKKLRTVSPQKSKEVTTETGESMSPAQNVQTKKKKKLTKAEVDVNRALTYLRLRQYRRGLKLLISRRSGALKAFSSLVKETVQAEMGFFLRQSDSKFGARKGIEELREFKWDDFLDEMKVHCPLLTSCLLGAVTSKSTGETVTLRSRPNISATPTIGTVMSILAYQSKPKKMANLQELNALQMWLGSCKRQLFTRFNHLGLCVGIHGTMNAVDRIRKNFDSTVFEWRSSITDHLLLPSDVSTADTIPYAESSSTPMSVDTPAQSPVRQAQSPMRQAQSPMRHPSIPLLRRPSLVSDSDEPSSRLSMSSDINSISETQGRPCYSICFDNVNQKTTVRHQTKDKKNKQFNMVQAYAALDRINTLHLSDEPSSPDDILNIPLHKLLPCDLDEADLRSQMTVLVERILCKRIPFFTEVEDEVLWHIPHEYTQVSSKKSQLILLGVLDKDESRVADTIDIIEEYQKYVPIKPDGSPLTIPLHADGLSCERVNDAQNARVNGTTKWHQLQGMIPNIQEWHKRCLLLQDIFDELYAGTSAREIGTLFHLKNYFEQRNVTGNVKESFNFNEEFLEFCTEGYITLLALHILDMDNLSDTPEVEDKVACLHNVSSKVIDKVFQSASSVVQNITKAGERTQNESYPFCICKLEKPGAVMVFCNNRNCQRGVWFHIECVNMEEEDIPEGAWYCSGDCEQEKSTRRIKKKTTANSLTDFKMDYVLLLIWRGLSQMSRKDAIRENNGKMMLIHWKFDLFQFFSRHHPKYFLLCTRLLLAVNGAVSPRLQRTLIWNRTVNKNGGQGKNIEMDLQMEYFNKEYKESVKDAAGHLTPDTVARHSQMIGIGKDVSKVYDISVIGMSGRIIHKGGEIERSRDFVEFIELLLPENIFCPHPGRHFKSFPDVELNVYAKAYPQNIRERLERIRKEESRKLWRRNQMLE</sequence>
<dbReference type="GO" id="GO:0008270">
    <property type="term" value="F:zinc ion binding"/>
    <property type="evidence" value="ECO:0007669"/>
    <property type="project" value="UniProtKB-KW"/>
</dbReference>
<dbReference type="KEGG" id="cvn:111100252"/>
<dbReference type="InterPro" id="IPR001965">
    <property type="entry name" value="Znf_PHD"/>
</dbReference>
<feature type="region of interest" description="Disordered" evidence="4">
    <location>
        <begin position="110"/>
        <end position="140"/>
    </location>
</feature>
<evidence type="ECO:0000256" key="4">
    <source>
        <dbReference type="SAM" id="MobiDB-lite"/>
    </source>
</evidence>
<dbReference type="Gene3D" id="3.30.40.10">
    <property type="entry name" value="Zinc/RING finger domain, C3HC4 (zinc finger)"/>
    <property type="match status" value="1"/>
</dbReference>
<keyword evidence="1" id="KW-0479">Metal-binding</keyword>
<protein>
    <submittedName>
        <fullName evidence="7">Uncharacterized protein LOC111100252</fullName>
    </submittedName>
</protein>
<accession>A0A8B8A911</accession>
<feature type="compositionally biased region" description="Polar residues" evidence="4">
    <location>
        <begin position="352"/>
        <end position="384"/>
    </location>
</feature>
<dbReference type="Pfam" id="PF20231">
    <property type="entry name" value="DUF6589"/>
    <property type="match status" value="1"/>
</dbReference>
<evidence type="ECO:0000256" key="1">
    <source>
        <dbReference type="ARBA" id="ARBA00022723"/>
    </source>
</evidence>
<dbReference type="InterPro" id="IPR046496">
    <property type="entry name" value="DUF6589"/>
</dbReference>
<dbReference type="RefSeq" id="XP_022287645.1">
    <property type="nucleotide sequence ID" value="XM_022431937.1"/>
</dbReference>
<keyword evidence="2" id="KW-0863">Zinc-finger</keyword>
<dbReference type="OrthoDB" id="5952546at2759"/>
<evidence type="ECO:0000313" key="7">
    <source>
        <dbReference type="RefSeq" id="XP_022287645.1"/>
    </source>
</evidence>
<keyword evidence="3" id="KW-0862">Zinc</keyword>
<evidence type="ECO:0000259" key="5">
    <source>
        <dbReference type="SMART" id="SM00249"/>
    </source>
</evidence>
<dbReference type="InterPro" id="IPR013083">
    <property type="entry name" value="Znf_RING/FYVE/PHD"/>
</dbReference>
<proteinExistence type="predicted"/>
<dbReference type="InterPro" id="IPR011011">
    <property type="entry name" value="Znf_FYVE_PHD"/>
</dbReference>